<evidence type="ECO:0000313" key="4">
    <source>
        <dbReference type="EMBL" id="SMS01534.1"/>
    </source>
</evidence>
<dbReference type="GO" id="GO:0102335">
    <property type="term" value="F:N,N'-diacetylbacillosaminyl-diphospho-undecaprenol alpha-1,3-N-acetylgalactosaminyltransferase activity"/>
    <property type="evidence" value="ECO:0007669"/>
    <property type="project" value="UniProtKB-EC"/>
</dbReference>
<proteinExistence type="predicted"/>
<sequence length="377" mass="43016">MKYLYVINSSEFFCSHFFHVANSILEKGHEVHIACGDSVRAEDIEKAGMKFHLLKLDRKSRKIIYEFISILSIRKIILSLQPQIIHFFTIKPVLYGCLSCRLLYSTYSPRIIIASVTGLGSLYLSNSFFEKFAWFLVKIIYKFSFNNPDVKVVFENENDLDLFTNEHIVNKKQSNLINGAGVDTSLFIPSQVKNDKFTVVLVARLLKDKGISEYIEAGRLLKEREIDVILQLVGDIDEHNISSMSRGQIIEADSHGYIQYLGHRNDIYNIYKQAHVGCLPSYREGLPKSLIEATSCGLAIITTDVPGCRQIIHTDEYGSNGILVPAQNEIALADAIEFLYHNQSIAKDMGERSRTIALEKFDMSKVKQKFHELYYIH</sequence>
<name>A0A1Y6IV46_9VIBR</name>
<dbReference type="Gene3D" id="3.40.50.2000">
    <property type="entry name" value="Glycogen Phosphorylase B"/>
    <property type="match status" value="2"/>
</dbReference>
<gene>
    <name evidence="4" type="primary">pglA</name>
    <name evidence="3" type="ORF">SBX37_04795</name>
    <name evidence="4" type="ORF">VIM7927_02830</name>
</gene>
<dbReference type="CDD" id="cd03808">
    <property type="entry name" value="GT4_CapM-like"/>
    <property type="match status" value="1"/>
</dbReference>
<dbReference type="OrthoDB" id="9775208at2"/>
<dbReference type="PANTHER" id="PTHR12526">
    <property type="entry name" value="GLYCOSYLTRANSFERASE"/>
    <property type="match status" value="1"/>
</dbReference>
<dbReference type="EMBL" id="JAWRCO010000001">
    <property type="protein sequence ID" value="MDW6002189.1"/>
    <property type="molecule type" value="Genomic_DNA"/>
</dbReference>
<dbReference type="Pfam" id="PF13477">
    <property type="entry name" value="Glyco_trans_4_2"/>
    <property type="match status" value="1"/>
</dbReference>
<keyword evidence="4" id="KW-0808">Transferase</keyword>
<dbReference type="InterPro" id="IPR028098">
    <property type="entry name" value="Glyco_trans_4-like_N"/>
</dbReference>
<evidence type="ECO:0000313" key="6">
    <source>
        <dbReference type="Proteomes" id="UP001283366"/>
    </source>
</evidence>
<evidence type="ECO:0000259" key="2">
    <source>
        <dbReference type="Pfam" id="PF13477"/>
    </source>
</evidence>
<protein>
    <submittedName>
        <fullName evidence="3">Glycosyltransferase family 4 protein</fullName>
    </submittedName>
    <submittedName>
        <fullName evidence="4">N, N'-diacetylbacillosaminyl-diphospho-undecaprenol alpha-1,3-N-acetylgalactosaminyltransferase</fullName>
        <ecNumber evidence="4">2.4.1.290</ecNumber>
    </submittedName>
</protein>
<dbReference type="GO" id="GO:1901135">
    <property type="term" value="P:carbohydrate derivative metabolic process"/>
    <property type="evidence" value="ECO:0007669"/>
    <property type="project" value="UniProtKB-ARBA"/>
</dbReference>
<organism evidence="4 5">
    <name type="scientific">Vibrio mangrovi</name>
    <dbReference type="NCBI Taxonomy" id="474394"/>
    <lineage>
        <taxon>Bacteria</taxon>
        <taxon>Pseudomonadati</taxon>
        <taxon>Pseudomonadota</taxon>
        <taxon>Gammaproteobacteria</taxon>
        <taxon>Vibrionales</taxon>
        <taxon>Vibrionaceae</taxon>
        <taxon>Vibrio</taxon>
    </lineage>
</organism>
<keyword evidence="4" id="KW-0328">Glycosyltransferase</keyword>
<feature type="domain" description="Glycosyltransferase subfamily 4-like N-terminal" evidence="2">
    <location>
        <begin position="4"/>
        <end position="146"/>
    </location>
</feature>
<dbReference type="PANTHER" id="PTHR12526:SF638">
    <property type="entry name" value="SPORE COAT PROTEIN SA"/>
    <property type="match status" value="1"/>
</dbReference>
<dbReference type="AlphaFoldDB" id="A0A1Y6IV46"/>
<keyword evidence="6" id="KW-1185">Reference proteome</keyword>
<dbReference type="SUPFAM" id="SSF53756">
    <property type="entry name" value="UDP-Glycosyltransferase/glycogen phosphorylase"/>
    <property type="match status" value="1"/>
</dbReference>
<evidence type="ECO:0000259" key="1">
    <source>
        <dbReference type="Pfam" id="PF00534"/>
    </source>
</evidence>
<reference evidence="3 6" key="2">
    <citation type="submission" date="2023-11" db="EMBL/GenBank/DDBJ databases">
        <title>Plant-associative lifestyle of Vibrio porteresiae and its evolutionary dynamics.</title>
        <authorList>
            <person name="Rameshkumar N."/>
            <person name="Kirti K."/>
        </authorList>
    </citation>
    <scope>NUCLEOTIDE SEQUENCE [LARGE SCALE GENOMIC DNA]</scope>
    <source>
        <strain evidence="3 6">MSSRF38</strain>
    </source>
</reference>
<evidence type="ECO:0000313" key="3">
    <source>
        <dbReference type="EMBL" id="MDW6002189.1"/>
    </source>
</evidence>
<dbReference type="RefSeq" id="WP_087481566.1">
    <property type="nucleotide sequence ID" value="NZ_AP024883.1"/>
</dbReference>
<accession>A0A1Y6IV46</accession>
<dbReference type="InterPro" id="IPR001296">
    <property type="entry name" value="Glyco_trans_1"/>
</dbReference>
<dbReference type="Proteomes" id="UP000196125">
    <property type="component" value="Unassembled WGS sequence"/>
</dbReference>
<dbReference type="Proteomes" id="UP001283366">
    <property type="component" value="Unassembled WGS sequence"/>
</dbReference>
<reference evidence="4 5" key="1">
    <citation type="submission" date="2017-05" db="EMBL/GenBank/DDBJ databases">
        <authorList>
            <person name="Song R."/>
            <person name="Chenine A.L."/>
            <person name="Ruprecht R.M."/>
        </authorList>
    </citation>
    <scope>NUCLEOTIDE SEQUENCE [LARGE SCALE GENOMIC DNA]</scope>
    <source>
        <strain evidence="4 5">CECT 7927</strain>
    </source>
</reference>
<feature type="domain" description="Glycosyl transferase family 1" evidence="1">
    <location>
        <begin position="190"/>
        <end position="354"/>
    </location>
</feature>
<dbReference type="EMBL" id="FXXI01000005">
    <property type="protein sequence ID" value="SMS01534.1"/>
    <property type="molecule type" value="Genomic_DNA"/>
</dbReference>
<evidence type="ECO:0000313" key="5">
    <source>
        <dbReference type="Proteomes" id="UP000196125"/>
    </source>
</evidence>
<dbReference type="EC" id="2.4.1.290" evidence="4"/>
<dbReference type="Pfam" id="PF00534">
    <property type="entry name" value="Glycos_transf_1"/>
    <property type="match status" value="1"/>
</dbReference>